<proteinExistence type="inferred from homology"/>
<dbReference type="PANTHER" id="PTHR47933:SF11">
    <property type="entry name" value="PENTATRICOPEPTIDE REPEAT-CONTAINING PROTEIN 2"/>
    <property type="match status" value="1"/>
</dbReference>
<evidence type="ECO:0000256" key="1">
    <source>
        <dbReference type="ARBA" id="ARBA00007626"/>
    </source>
</evidence>
<dbReference type="Proteomes" id="UP000298416">
    <property type="component" value="Unassembled WGS sequence"/>
</dbReference>
<feature type="repeat" description="PPR" evidence="3">
    <location>
        <begin position="15"/>
        <end position="49"/>
    </location>
</feature>
<dbReference type="InterPro" id="IPR051240">
    <property type="entry name" value="Mito_RNA-Proc/Resp"/>
</dbReference>
<protein>
    <recommendedName>
        <fullName evidence="6">Pentatricopeptide repeat-containing protein</fullName>
    </recommendedName>
</protein>
<dbReference type="GO" id="GO:0003729">
    <property type="term" value="F:mRNA binding"/>
    <property type="evidence" value="ECO:0007669"/>
    <property type="project" value="TreeGrafter"/>
</dbReference>
<dbReference type="Pfam" id="PF13041">
    <property type="entry name" value="PPR_2"/>
    <property type="match status" value="1"/>
</dbReference>
<reference evidence="4" key="1">
    <citation type="submission" date="2018-01" db="EMBL/GenBank/DDBJ databases">
        <authorList>
            <person name="Mao J.F."/>
        </authorList>
    </citation>
    <scope>NUCLEOTIDE SEQUENCE</scope>
    <source>
        <strain evidence="4">Huo1</strain>
        <tissue evidence="4">Leaf</tissue>
    </source>
</reference>
<dbReference type="PANTHER" id="PTHR47933">
    <property type="entry name" value="PENTATRICOPEPTIDE REPEAT-CONTAINING PROTEIN 1, MITOCHONDRIAL"/>
    <property type="match status" value="1"/>
</dbReference>
<dbReference type="InterPro" id="IPR002885">
    <property type="entry name" value="PPR_rpt"/>
</dbReference>
<sequence>MMEVYDWIEDYGSPDACTYNIMINAFCVMVDLVSARKVFDEMLRRGVEPNVVTFGTLINGLCANLELDAAFNLKRMMERDFKIRPNAHIYVGLMKGLCRVFRLDEAIGASFKANRKGEVSGLLEEMRGNGCKPDTVTYNATDISTL</sequence>
<gene>
    <name evidence="4" type="ORF">SASPL_118322</name>
</gene>
<comment type="caution">
    <text evidence="4">The sequence shown here is derived from an EMBL/GenBank/DDBJ whole genome shotgun (WGS) entry which is preliminary data.</text>
</comment>
<organism evidence="4">
    <name type="scientific">Salvia splendens</name>
    <name type="common">Scarlet sage</name>
    <dbReference type="NCBI Taxonomy" id="180675"/>
    <lineage>
        <taxon>Eukaryota</taxon>
        <taxon>Viridiplantae</taxon>
        <taxon>Streptophyta</taxon>
        <taxon>Embryophyta</taxon>
        <taxon>Tracheophyta</taxon>
        <taxon>Spermatophyta</taxon>
        <taxon>Magnoliopsida</taxon>
        <taxon>eudicotyledons</taxon>
        <taxon>Gunneridae</taxon>
        <taxon>Pentapetalae</taxon>
        <taxon>asterids</taxon>
        <taxon>lamiids</taxon>
        <taxon>Lamiales</taxon>
        <taxon>Lamiaceae</taxon>
        <taxon>Nepetoideae</taxon>
        <taxon>Mentheae</taxon>
        <taxon>Salviinae</taxon>
        <taxon>Salvia</taxon>
        <taxon>Salvia subgen. Calosphace</taxon>
        <taxon>core Calosphace</taxon>
    </lineage>
</organism>
<dbReference type="InterPro" id="IPR011990">
    <property type="entry name" value="TPR-like_helical_dom_sf"/>
</dbReference>
<evidence type="ECO:0000313" key="4">
    <source>
        <dbReference type="EMBL" id="KAG6421765.1"/>
    </source>
</evidence>
<dbReference type="AlphaFoldDB" id="A0A8X8XXI0"/>
<evidence type="ECO:0000256" key="3">
    <source>
        <dbReference type="PROSITE-ProRule" id="PRU00708"/>
    </source>
</evidence>
<reference evidence="4" key="2">
    <citation type="submission" date="2020-08" db="EMBL/GenBank/DDBJ databases">
        <title>Plant Genome Project.</title>
        <authorList>
            <person name="Zhang R.-G."/>
        </authorList>
    </citation>
    <scope>NUCLEOTIDE SEQUENCE</scope>
    <source>
        <strain evidence="4">Huo1</strain>
        <tissue evidence="4">Leaf</tissue>
    </source>
</reference>
<evidence type="ECO:0008006" key="6">
    <source>
        <dbReference type="Google" id="ProtNLM"/>
    </source>
</evidence>
<name>A0A8X8XXI0_SALSN</name>
<comment type="similarity">
    <text evidence="1">Belongs to the PPR family. P subfamily.</text>
</comment>
<evidence type="ECO:0000256" key="2">
    <source>
        <dbReference type="ARBA" id="ARBA00022737"/>
    </source>
</evidence>
<dbReference type="Gene3D" id="1.25.40.10">
    <property type="entry name" value="Tetratricopeptide repeat domain"/>
    <property type="match status" value="2"/>
</dbReference>
<dbReference type="Pfam" id="PF13812">
    <property type="entry name" value="PPR_3"/>
    <property type="match status" value="1"/>
</dbReference>
<dbReference type="EMBL" id="PNBA02000006">
    <property type="protein sequence ID" value="KAG6421765.1"/>
    <property type="molecule type" value="Genomic_DNA"/>
</dbReference>
<dbReference type="PROSITE" id="PS51375">
    <property type="entry name" value="PPR"/>
    <property type="match status" value="1"/>
</dbReference>
<keyword evidence="5" id="KW-1185">Reference proteome</keyword>
<evidence type="ECO:0000313" key="5">
    <source>
        <dbReference type="Proteomes" id="UP000298416"/>
    </source>
</evidence>
<keyword evidence="2" id="KW-0677">Repeat</keyword>
<accession>A0A8X8XXI0</accession>
<dbReference type="NCBIfam" id="TIGR00756">
    <property type="entry name" value="PPR"/>
    <property type="match status" value="2"/>
</dbReference>